<dbReference type="InterPro" id="IPR038352">
    <property type="entry name" value="Imelysin_sf"/>
</dbReference>
<comment type="caution">
    <text evidence="5">The sequence shown here is derived from an EMBL/GenBank/DDBJ whole genome shotgun (WGS) entry which is preliminary data.</text>
</comment>
<reference evidence="6" key="1">
    <citation type="journal article" date="2019" name="Int. J. Syst. Evol. Microbiol.">
        <title>The Global Catalogue of Microorganisms (GCM) 10K type strain sequencing project: providing services to taxonomists for standard genome sequencing and annotation.</title>
        <authorList>
            <consortium name="The Broad Institute Genomics Platform"/>
            <consortium name="The Broad Institute Genome Sequencing Center for Infectious Disease"/>
            <person name="Wu L."/>
            <person name="Ma J."/>
        </authorList>
    </citation>
    <scope>NUCLEOTIDE SEQUENCE [LARGE SCALE GENOMIC DNA]</scope>
    <source>
        <strain evidence="6">KCTC 42964</strain>
    </source>
</reference>
<keyword evidence="2 3" id="KW-0732">Signal</keyword>
<sequence length="360" mass="37987">MKALLAILLLIASAQPGKAAEPLPDTDLRGLVVAALTHYIRPGFAALAEASAILRDRTGALCEAPSPVALDGARAAFTDTVRAWSGVEYVRLGPMTEANRADRLYFWPDRKGITLRHVQRDLAAEDPGLLTAEGMAEASIAVQGLPALEFLLYGSGAEDLAAAPARYRCAFAAAVAANIAAISATAAAEWQDEDGFSALLLSPGAENPLYRNAEEAAVRITDIPGTGIHALRDQKLLPVIGSGPEDARPNLAPFRRSGLTNVALLTNLQGLKMLADLGGISAATRDRAPALQTAIDTVYSNSFAAMDSVEGLLGEAAADPERRSPVNYLALLTDRLRSLLQDQMPGELGMKVMFNAYDGD</sequence>
<dbReference type="Proteomes" id="UP001595528">
    <property type="component" value="Unassembled WGS sequence"/>
</dbReference>
<evidence type="ECO:0000256" key="1">
    <source>
        <dbReference type="ARBA" id="ARBA00004196"/>
    </source>
</evidence>
<evidence type="ECO:0000259" key="4">
    <source>
        <dbReference type="Pfam" id="PF09375"/>
    </source>
</evidence>
<evidence type="ECO:0000256" key="3">
    <source>
        <dbReference type="SAM" id="SignalP"/>
    </source>
</evidence>
<organism evidence="5 6">
    <name type="scientific">Marinibaculum pumilum</name>
    <dbReference type="NCBI Taxonomy" id="1766165"/>
    <lineage>
        <taxon>Bacteria</taxon>
        <taxon>Pseudomonadati</taxon>
        <taxon>Pseudomonadota</taxon>
        <taxon>Alphaproteobacteria</taxon>
        <taxon>Rhodospirillales</taxon>
        <taxon>Rhodospirillaceae</taxon>
        <taxon>Marinibaculum</taxon>
    </lineage>
</organism>
<feature type="signal peptide" evidence="3">
    <location>
        <begin position="1"/>
        <end position="19"/>
    </location>
</feature>
<dbReference type="EMBL" id="JBHRTR010000010">
    <property type="protein sequence ID" value="MFC3226299.1"/>
    <property type="molecule type" value="Genomic_DNA"/>
</dbReference>
<protein>
    <submittedName>
        <fullName evidence="5">Imelysin family protein</fullName>
    </submittedName>
</protein>
<dbReference type="InterPro" id="IPR018976">
    <property type="entry name" value="Imelysin-like"/>
</dbReference>
<dbReference type="RefSeq" id="WP_379898204.1">
    <property type="nucleotide sequence ID" value="NZ_JBHRTR010000010.1"/>
</dbReference>
<comment type="subcellular location">
    <subcellularLocation>
        <location evidence="1">Cell envelope</location>
    </subcellularLocation>
</comment>
<feature type="chain" id="PRO_5046477062" evidence="3">
    <location>
        <begin position="20"/>
        <end position="360"/>
    </location>
</feature>
<dbReference type="InterPro" id="IPR034984">
    <property type="entry name" value="Imelysin-like_IPPA"/>
</dbReference>
<dbReference type="CDD" id="cd14659">
    <property type="entry name" value="Imelysin-like_IPPA"/>
    <property type="match status" value="1"/>
</dbReference>
<proteinExistence type="predicted"/>
<dbReference type="Gene3D" id="1.20.1420.20">
    <property type="entry name" value="M75 peptidase, HXXE motif"/>
    <property type="match status" value="1"/>
</dbReference>
<accession>A0ABV7KVL0</accession>
<evidence type="ECO:0000313" key="6">
    <source>
        <dbReference type="Proteomes" id="UP001595528"/>
    </source>
</evidence>
<feature type="domain" description="Imelysin-like" evidence="4">
    <location>
        <begin position="40"/>
        <end position="330"/>
    </location>
</feature>
<name>A0ABV7KVL0_9PROT</name>
<gene>
    <name evidence="5" type="ORF">ACFOGJ_03605</name>
</gene>
<evidence type="ECO:0000256" key="2">
    <source>
        <dbReference type="ARBA" id="ARBA00022729"/>
    </source>
</evidence>
<dbReference type="Pfam" id="PF09375">
    <property type="entry name" value="Peptidase_M75"/>
    <property type="match status" value="1"/>
</dbReference>
<evidence type="ECO:0000313" key="5">
    <source>
        <dbReference type="EMBL" id="MFC3226299.1"/>
    </source>
</evidence>
<keyword evidence="6" id="KW-1185">Reference proteome</keyword>